<dbReference type="SUPFAM" id="SSF56935">
    <property type="entry name" value="Porins"/>
    <property type="match status" value="1"/>
</dbReference>
<feature type="region of interest" description="Disordered" evidence="1">
    <location>
        <begin position="398"/>
        <end position="431"/>
    </location>
</feature>
<evidence type="ECO:0000313" key="4">
    <source>
        <dbReference type="EMBL" id="MDJ1481819.1"/>
    </source>
</evidence>
<dbReference type="EMBL" id="JASJOS010000006">
    <property type="protein sequence ID" value="MDJ1481819.1"/>
    <property type="molecule type" value="Genomic_DNA"/>
</dbReference>
<feature type="domain" description="Type IX secretion system protein PorV" evidence="3">
    <location>
        <begin position="33"/>
        <end position="270"/>
    </location>
</feature>
<organism evidence="4 5">
    <name type="scientific">Xanthocytophaga flava</name>
    <dbReference type="NCBI Taxonomy" id="3048013"/>
    <lineage>
        <taxon>Bacteria</taxon>
        <taxon>Pseudomonadati</taxon>
        <taxon>Bacteroidota</taxon>
        <taxon>Cytophagia</taxon>
        <taxon>Cytophagales</taxon>
        <taxon>Rhodocytophagaceae</taxon>
        <taxon>Xanthocytophaga</taxon>
    </lineage>
</organism>
<sequence length="431" mass="47524">MKQRYNKVIISIFCLIASSSTYAQLVLNGQDTSYRVITTAVPFLTIAPDARAAGMGDVGAATNADVNATYWNPAKLVFTKADKGISLSYTPWLRRILSGMSVSYLSAYTKLDDKQAIAIALNYFNLGNLSLKDNSGQGAGEFRPREFAIATTYSRKLSEVLSMAATLRYIYSDIYGNLTIGNGVSSQAGNAIAGDLGIYFRTSPPEVSTPVQFAFGAVVSNLGTQINYGFGQKNYLPANLRIGTQVGFTLGFNQINLAVDLNKWLVPTPPVYKTRNGVVERTTDGRPIILHGKDPNRSYLSSVFGSFTDAPGGISEEIHEIMFSAGGEYIFNDMFMFRMGYFYESPSKGGREYLSLGAGAQLKSIGLDLAYLVPFQQNNPLGETIRFSLHLDIGDEFKPTEDKTRTNKNKRNPNTKKQRPPQYKNKHIKRR</sequence>
<feature type="compositionally biased region" description="Basic residues" evidence="1">
    <location>
        <begin position="406"/>
        <end position="431"/>
    </location>
</feature>
<dbReference type="AlphaFoldDB" id="A0AAE3U9K2"/>
<dbReference type="InterPro" id="IPR047799">
    <property type="entry name" value="T9SS_OM_PorV"/>
</dbReference>
<evidence type="ECO:0000313" key="5">
    <source>
        <dbReference type="Proteomes" id="UP001241110"/>
    </source>
</evidence>
<evidence type="ECO:0000259" key="3">
    <source>
        <dbReference type="Pfam" id="PF19572"/>
    </source>
</evidence>
<reference evidence="4" key="1">
    <citation type="submission" date="2023-05" db="EMBL/GenBank/DDBJ databases">
        <authorList>
            <person name="Zhang X."/>
        </authorList>
    </citation>
    <scope>NUCLEOTIDE SEQUENCE</scope>
    <source>
        <strain evidence="4">YF14B1</strain>
    </source>
</reference>
<accession>A0AAE3U9K2</accession>
<dbReference type="InterPro" id="IPR045741">
    <property type="entry name" value="PorV"/>
</dbReference>
<dbReference type="Gene3D" id="2.40.160.60">
    <property type="entry name" value="Outer membrane protein transport protein (OMPP1/FadL/TodX)"/>
    <property type="match status" value="2"/>
</dbReference>
<dbReference type="RefSeq" id="WP_313980118.1">
    <property type="nucleotide sequence ID" value="NZ_JASJOS010000006.1"/>
</dbReference>
<proteinExistence type="predicted"/>
<name>A0AAE3U9K2_9BACT</name>
<dbReference type="NCBIfam" id="NF033710">
    <property type="entry name" value="T9SS_OM_PorV"/>
    <property type="match status" value="1"/>
</dbReference>
<dbReference type="Proteomes" id="UP001241110">
    <property type="component" value="Unassembled WGS sequence"/>
</dbReference>
<dbReference type="Pfam" id="PF19572">
    <property type="entry name" value="PorV"/>
    <property type="match status" value="1"/>
</dbReference>
<feature type="signal peptide" evidence="2">
    <location>
        <begin position="1"/>
        <end position="23"/>
    </location>
</feature>
<gene>
    <name evidence="4" type="primary">porV</name>
    <name evidence="4" type="ORF">QNI16_15065</name>
</gene>
<evidence type="ECO:0000256" key="2">
    <source>
        <dbReference type="SAM" id="SignalP"/>
    </source>
</evidence>
<keyword evidence="2" id="KW-0732">Signal</keyword>
<dbReference type="NCBIfam" id="NF033709">
    <property type="entry name" value="PorV_fam"/>
    <property type="match status" value="1"/>
</dbReference>
<feature type="chain" id="PRO_5041918421" evidence="2">
    <location>
        <begin position="24"/>
        <end position="431"/>
    </location>
</feature>
<protein>
    <submittedName>
        <fullName evidence="4">Type IX secretion system outer membrane channel protein PorV</fullName>
    </submittedName>
</protein>
<comment type="caution">
    <text evidence="4">The sequence shown here is derived from an EMBL/GenBank/DDBJ whole genome shotgun (WGS) entry which is preliminary data.</text>
</comment>
<evidence type="ECO:0000256" key="1">
    <source>
        <dbReference type="SAM" id="MobiDB-lite"/>
    </source>
</evidence>